<evidence type="ECO:0000313" key="3">
    <source>
        <dbReference type="EMBL" id="KKB64227.1"/>
    </source>
</evidence>
<gene>
    <name evidence="3" type="ORF">WM40_06970</name>
</gene>
<accession>A0A0F5K3W7</accession>
<evidence type="ECO:0000313" key="4">
    <source>
        <dbReference type="Proteomes" id="UP000033618"/>
    </source>
</evidence>
<dbReference type="CDD" id="cd20301">
    <property type="entry name" value="cupin_ChrR"/>
    <property type="match status" value="1"/>
</dbReference>
<dbReference type="InterPro" id="IPR011051">
    <property type="entry name" value="RmlC_Cupin_sf"/>
</dbReference>
<feature type="region of interest" description="Disordered" evidence="1">
    <location>
        <begin position="114"/>
        <end position="134"/>
    </location>
</feature>
<feature type="compositionally biased region" description="Low complexity" evidence="1">
    <location>
        <begin position="124"/>
        <end position="134"/>
    </location>
</feature>
<keyword evidence="4" id="KW-1185">Reference proteome</keyword>
<proteinExistence type="predicted"/>
<organism evidence="3 4">
    <name type="scientific">Robbsia andropogonis</name>
    <dbReference type="NCBI Taxonomy" id="28092"/>
    <lineage>
        <taxon>Bacteria</taxon>
        <taxon>Pseudomonadati</taxon>
        <taxon>Pseudomonadota</taxon>
        <taxon>Betaproteobacteria</taxon>
        <taxon>Burkholderiales</taxon>
        <taxon>Burkholderiaceae</taxon>
        <taxon>Robbsia</taxon>
    </lineage>
</organism>
<dbReference type="InterPro" id="IPR012807">
    <property type="entry name" value="Anti-sigma_ChrR"/>
</dbReference>
<dbReference type="NCBIfam" id="TIGR02451">
    <property type="entry name" value="anti_sig_ChrR"/>
    <property type="match status" value="1"/>
</dbReference>
<reference evidence="3 4" key="1">
    <citation type="submission" date="2015-03" db="EMBL/GenBank/DDBJ databases">
        <title>Draft Genome Sequence of Burkholderia andropogonis type strain ICMP2807, isolated from Sorghum bicolor.</title>
        <authorList>
            <person name="Lopes-Santos L."/>
            <person name="Castro D.B."/>
            <person name="Ottoboni L.M."/>
            <person name="Park D."/>
            <person name="Weirc B.S."/>
            <person name="Destefano S.A."/>
        </authorList>
    </citation>
    <scope>NUCLEOTIDE SEQUENCE [LARGE SCALE GENOMIC DNA]</scope>
    <source>
        <strain evidence="3 4">ICMP2807</strain>
    </source>
</reference>
<dbReference type="Gene3D" id="2.60.120.10">
    <property type="entry name" value="Jelly Rolls"/>
    <property type="match status" value="1"/>
</dbReference>
<protein>
    <recommendedName>
        <fullName evidence="2">ChrR-like cupin domain-containing protein</fullName>
    </recommendedName>
</protein>
<dbReference type="Proteomes" id="UP000033618">
    <property type="component" value="Unassembled WGS sequence"/>
</dbReference>
<comment type="caution">
    <text evidence="3">The sequence shown here is derived from an EMBL/GenBank/DDBJ whole genome shotgun (WGS) entry which is preliminary data.</text>
</comment>
<evidence type="ECO:0000256" key="1">
    <source>
        <dbReference type="SAM" id="MobiDB-lite"/>
    </source>
</evidence>
<dbReference type="InterPro" id="IPR025979">
    <property type="entry name" value="ChrR-like_cupin_dom"/>
</dbReference>
<dbReference type="InterPro" id="IPR014710">
    <property type="entry name" value="RmlC-like_jellyroll"/>
</dbReference>
<sequence>MTDDVCDVRCAVSRKRKMVFGVHFYNQAVSEDIVMIEHHPSDETLTRLSAGDLEAGPALVVATHIAQCPHCRKVMRVLEGVGGAALDEGEPMPLTSDVSALLADPEHAARQRLVGAEGGRRGQRSAGSGAAIKAGGAPSALRSVVANAWRGNVATRRRSAWDGLTLPSPLSAYEASPWRMVGPGIHWARVLIPEDTSAKVLLLRAEPGTGLPQHTHTGTEYTCILQGAFQDGARHMQLGDLSECDETEQHRPMVNSGIPCVCVLAVEGSLVMDGWLARLAQHIVGL</sequence>
<evidence type="ECO:0000259" key="2">
    <source>
        <dbReference type="Pfam" id="PF12973"/>
    </source>
</evidence>
<dbReference type="STRING" id="28092.WM40_06970"/>
<dbReference type="EMBL" id="LAQU01000005">
    <property type="protein sequence ID" value="KKB64227.1"/>
    <property type="molecule type" value="Genomic_DNA"/>
</dbReference>
<dbReference type="SUPFAM" id="SSF51182">
    <property type="entry name" value="RmlC-like cupins"/>
    <property type="match status" value="1"/>
</dbReference>
<dbReference type="InterPro" id="IPR041916">
    <property type="entry name" value="Anti_sigma_zinc_sf"/>
</dbReference>
<name>A0A0F5K3W7_9BURK</name>
<dbReference type="Gene3D" id="1.10.10.1320">
    <property type="entry name" value="Anti-sigma factor, zinc-finger domain"/>
    <property type="match status" value="1"/>
</dbReference>
<feature type="domain" description="ChrR-like cupin" evidence="2">
    <location>
        <begin position="174"/>
        <end position="260"/>
    </location>
</feature>
<dbReference type="AlphaFoldDB" id="A0A0F5K3W7"/>
<dbReference type="PATRIC" id="fig|28092.6.peg.1646"/>
<dbReference type="Pfam" id="PF12973">
    <property type="entry name" value="Cupin_7"/>
    <property type="match status" value="1"/>
</dbReference>